<reference evidence="1 2" key="1">
    <citation type="submission" date="2013-06" db="EMBL/GenBank/DDBJ databases">
        <authorList>
            <person name="Weinstock G."/>
            <person name="Sodergren E."/>
            <person name="Lobos E.A."/>
            <person name="Fulton L."/>
            <person name="Fulton R."/>
            <person name="Courtney L."/>
            <person name="Fronick C."/>
            <person name="O'Laughlin M."/>
            <person name="Godfrey J."/>
            <person name="Wilson R.M."/>
            <person name="Miner T."/>
            <person name="Farmer C."/>
            <person name="Delehaunty K."/>
            <person name="Cordes M."/>
            <person name="Minx P."/>
            <person name="Tomlinson C."/>
            <person name="Chen J."/>
            <person name="Wollam A."/>
            <person name="Pepin K.H."/>
            <person name="Bhonagiri V."/>
            <person name="Zhang X."/>
            <person name="Warren W."/>
            <person name="Mitreva M."/>
            <person name="Mardis E.R."/>
            <person name="Wilson R.K."/>
        </authorList>
    </citation>
    <scope>NUCLEOTIDE SEQUENCE [LARGE SCALE GENOMIC DNA]</scope>
    <source>
        <strain evidence="1 2">ATCC 29426</strain>
    </source>
</reference>
<gene>
    <name evidence="1" type="ORF">HMPREF0653_01773</name>
</gene>
<name>A0ABN0NQY9_9BACT</name>
<dbReference type="EMBL" id="AWUY01000159">
    <property type="protein sequence ID" value="ERJ75749.1"/>
    <property type="molecule type" value="Genomic_DNA"/>
</dbReference>
<organism evidence="1 2">
    <name type="scientific">Prevotella disiens JCM 6334 = ATCC 29426</name>
    <dbReference type="NCBI Taxonomy" id="1235811"/>
    <lineage>
        <taxon>Bacteria</taxon>
        <taxon>Pseudomonadati</taxon>
        <taxon>Bacteroidota</taxon>
        <taxon>Bacteroidia</taxon>
        <taxon>Bacteroidales</taxon>
        <taxon>Prevotellaceae</taxon>
        <taxon>Prevotella</taxon>
    </lineage>
</organism>
<comment type="caution">
    <text evidence="1">The sequence shown here is derived from an EMBL/GenBank/DDBJ whole genome shotgun (WGS) entry which is preliminary data.</text>
</comment>
<accession>A0ABN0NQY9</accession>
<keyword evidence="2" id="KW-1185">Reference proteome</keyword>
<protein>
    <submittedName>
        <fullName evidence="1">Toxin-antitoxin system, antitoxin component, ribbon-helix-helix domain protein</fullName>
    </submittedName>
</protein>
<evidence type="ECO:0000313" key="2">
    <source>
        <dbReference type="Proteomes" id="UP000016660"/>
    </source>
</evidence>
<sequence length="50" mass="5474">MLVALCIPALAQKITLKSSMPKGEAIRLSIATSVQKLKSTRVMERLKSTM</sequence>
<evidence type="ECO:0000313" key="1">
    <source>
        <dbReference type="EMBL" id="ERJ75749.1"/>
    </source>
</evidence>
<proteinExistence type="predicted"/>
<dbReference type="Proteomes" id="UP000016660">
    <property type="component" value="Unassembled WGS sequence"/>
</dbReference>